<evidence type="ECO:0000256" key="3">
    <source>
        <dbReference type="RuleBase" id="RU362132"/>
    </source>
</evidence>
<dbReference type="InterPro" id="IPR012001">
    <property type="entry name" value="Thiamin_PyroP_enz_TPP-bd_dom"/>
</dbReference>
<evidence type="ECO:0000256" key="1">
    <source>
        <dbReference type="ARBA" id="ARBA00007812"/>
    </source>
</evidence>
<protein>
    <submittedName>
        <fullName evidence="7">Thiamine pyrophosphate protein</fullName>
    </submittedName>
</protein>
<name>A0A0H4VGW1_9SPHN</name>
<dbReference type="CDD" id="cd00568">
    <property type="entry name" value="TPP_enzymes"/>
    <property type="match status" value="1"/>
</dbReference>
<dbReference type="PANTHER" id="PTHR18968">
    <property type="entry name" value="THIAMINE PYROPHOSPHATE ENZYMES"/>
    <property type="match status" value="1"/>
</dbReference>
<feature type="domain" description="Thiamine pyrophosphate enzyme central" evidence="4">
    <location>
        <begin position="240"/>
        <end position="374"/>
    </location>
</feature>
<dbReference type="InterPro" id="IPR012000">
    <property type="entry name" value="Thiamin_PyroP_enz_cen_dom"/>
</dbReference>
<dbReference type="InterPro" id="IPR029061">
    <property type="entry name" value="THDP-binding"/>
</dbReference>
<sequence length="601" mass="64984">MVTISGIANCILSTDGTDSRSWQDGRCSNHNWLPPQPVRTIAAWMNADSPLRTASRLLVDCLLEQGCDRIFTVPGESFLPVLDTLIDTDGIDTVTCRQEGGVAFMACADATMTGRPGVAFVTRGPGATNASIGVHVAMQDSQPMILFIGDVDRGMRDREGFQEIDFSAFFAPISKWAARIDDAARIPEYIARAWSTAISGRPGPVVLALPEDMLHEEAIGALVRPAVTRPAQAPCPDAMDAMMRMIGDAAAPMAIIGGAGWHERTRHYFTEFAERIGLPVATAFRRQDAIPPSSAVYAGNLGYGPNPRLVERVREADLILVVGARLGEATTDGYSIITPDHPGQTLIHIHPDPEELGRVYRTDLALCADTAEFAESAALWDDSDIIAFDAGAEAHRDWQEWNTPHDEARYDLDLTMAMAAARRLLPDDAIICNGAGNFSGWWHRFWPYAGFPSQLAPTCGAMGYGIPAAIAAARRFPERCVVAASGDGDFLMNAQELATAGQYGLNLLIIIFDNSTYGTIRMHQEREYPGRESATQLANPDFAMMGKSYGGWAKRVATNAEFDAALAKAVPMEGIRLIHCLTDIEQLGAAGATISGLRAKN</sequence>
<keyword evidence="8" id="KW-1185">Reference proteome</keyword>
<dbReference type="Gene3D" id="3.40.50.970">
    <property type="match status" value="2"/>
</dbReference>
<dbReference type="InterPro" id="IPR011766">
    <property type="entry name" value="TPP_enzyme_TPP-bd"/>
</dbReference>
<dbReference type="Pfam" id="PF02776">
    <property type="entry name" value="TPP_enzyme_N"/>
    <property type="match status" value="1"/>
</dbReference>
<feature type="domain" description="Thiamine pyrophosphate enzyme N-terminal TPP-binding" evidence="6">
    <location>
        <begin position="53"/>
        <end position="168"/>
    </location>
</feature>
<dbReference type="STRING" id="1648404.CP97_08760"/>
<reference evidence="7 8" key="1">
    <citation type="journal article" date="2015" name="Int. J. Syst. Evol. Microbiol.">
        <title>Erythrobacter atlanticus sp. nov., a bacterium from ocean sediment able to degrade polycyclic aromatic hydrocarbons.</title>
        <authorList>
            <person name="Zhuang L."/>
            <person name="Liu Y."/>
            <person name="Wang L."/>
            <person name="Wang W."/>
            <person name="Shao Z."/>
        </authorList>
    </citation>
    <scope>NUCLEOTIDE SEQUENCE [LARGE SCALE GENOMIC DNA]</scope>
    <source>
        <strain evidence="8">s21-N3</strain>
    </source>
</reference>
<dbReference type="GO" id="GO:0003984">
    <property type="term" value="F:acetolactate synthase activity"/>
    <property type="evidence" value="ECO:0007669"/>
    <property type="project" value="TreeGrafter"/>
</dbReference>
<dbReference type="GO" id="GO:0009099">
    <property type="term" value="P:L-valine biosynthetic process"/>
    <property type="evidence" value="ECO:0007669"/>
    <property type="project" value="TreeGrafter"/>
</dbReference>
<dbReference type="Pfam" id="PF02775">
    <property type="entry name" value="TPP_enzyme_C"/>
    <property type="match status" value="1"/>
</dbReference>
<evidence type="ECO:0000256" key="2">
    <source>
        <dbReference type="ARBA" id="ARBA00023052"/>
    </source>
</evidence>
<dbReference type="KEGG" id="ery:CP97_08760"/>
<dbReference type="InterPro" id="IPR029035">
    <property type="entry name" value="DHS-like_NAD/FAD-binding_dom"/>
</dbReference>
<dbReference type="InterPro" id="IPR045229">
    <property type="entry name" value="TPP_enz"/>
</dbReference>
<organism evidence="7 8">
    <name type="scientific">Aurantiacibacter atlanticus</name>
    <dbReference type="NCBI Taxonomy" id="1648404"/>
    <lineage>
        <taxon>Bacteria</taxon>
        <taxon>Pseudomonadati</taxon>
        <taxon>Pseudomonadota</taxon>
        <taxon>Alphaproteobacteria</taxon>
        <taxon>Sphingomonadales</taxon>
        <taxon>Erythrobacteraceae</taxon>
        <taxon>Aurantiacibacter</taxon>
    </lineage>
</organism>
<dbReference type="GO" id="GO:0005948">
    <property type="term" value="C:acetolactate synthase complex"/>
    <property type="evidence" value="ECO:0007669"/>
    <property type="project" value="TreeGrafter"/>
</dbReference>
<gene>
    <name evidence="7" type="ORF">CP97_08760</name>
</gene>
<dbReference type="Gene3D" id="3.40.50.1220">
    <property type="entry name" value="TPP-binding domain"/>
    <property type="match status" value="1"/>
</dbReference>
<proteinExistence type="inferred from homology"/>
<keyword evidence="2 3" id="KW-0786">Thiamine pyrophosphate</keyword>
<feature type="domain" description="Thiamine pyrophosphate enzyme TPP-binding" evidence="5">
    <location>
        <begin position="434"/>
        <end position="580"/>
    </location>
</feature>
<dbReference type="EMBL" id="CP011310">
    <property type="protein sequence ID" value="AKQ42091.2"/>
    <property type="molecule type" value="Genomic_DNA"/>
</dbReference>
<dbReference type="PANTHER" id="PTHR18968:SF120">
    <property type="entry name" value="ACETOLACTATE SYNTHASE LARGE SUBUNIT"/>
    <property type="match status" value="1"/>
</dbReference>
<evidence type="ECO:0000259" key="6">
    <source>
        <dbReference type="Pfam" id="PF02776"/>
    </source>
</evidence>
<dbReference type="CDD" id="cd07035">
    <property type="entry name" value="TPP_PYR_POX_like"/>
    <property type="match status" value="1"/>
</dbReference>
<evidence type="ECO:0000259" key="4">
    <source>
        <dbReference type="Pfam" id="PF00205"/>
    </source>
</evidence>
<reference evidence="8" key="2">
    <citation type="submission" date="2015-04" db="EMBL/GenBank/DDBJ databases">
        <title>The complete genome sequence of Erythrobacter sp. s21-N3.</title>
        <authorList>
            <person name="Zhuang L."/>
            <person name="Liu Y."/>
            <person name="Shao Z."/>
        </authorList>
    </citation>
    <scope>NUCLEOTIDE SEQUENCE [LARGE SCALE GENOMIC DNA]</scope>
    <source>
        <strain evidence="8">s21-N3</strain>
    </source>
</reference>
<comment type="similarity">
    <text evidence="1 3">Belongs to the TPP enzyme family.</text>
</comment>
<dbReference type="NCBIfam" id="NF006052">
    <property type="entry name" value="PRK08199.1"/>
    <property type="match status" value="1"/>
</dbReference>
<evidence type="ECO:0000259" key="5">
    <source>
        <dbReference type="Pfam" id="PF02775"/>
    </source>
</evidence>
<evidence type="ECO:0000313" key="7">
    <source>
        <dbReference type="EMBL" id="AKQ42091.2"/>
    </source>
</evidence>
<dbReference type="Proteomes" id="UP000059113">
    <property type="component" value="Chromosome"/>
</dbReference>
<dbReference type="GO" id="GO:0050660">
    <property type="term" value="F:flavin adenine dinucleotide binding"/>
    <property type="evidence" value="ECO:0007669"/>
    <property type="project" value="TreeGrafter"/>
</dbReference>
<dbReference type="SUPFAM" id="SSF52467">
    <property type="entry name" value="DHS-like NAD/FAD-binding domain"/>
    <property type="match status" value="1"/>
</dbReference>
<evidence type="ECO:0000313" key="8">
    <source>
        <dbReference type="Proteomes" id="UP000059113"/>
    </source>
</evidence>
<dbReference type="FunFam" id="3.40.50.970:FF:000007">
    <property type="entry name" value="Acetolactate synthase"/>
    <property type="match status" value="1"/>
</dbReference>
<dbReference type="SUPFAM" id="SSF52518">
    <property type="entry name" value="Thiamin diphosphate-binding fold (THDP-binding)"/>
    <property type="match status" value="2"/>
</dbReference>
<dbReference type="GO" id="GO:0009097">
    <property type="term" value="P:isoleucine biosynthetic process"/>
    <property type="evidence" value="ECO:0007669"/>
    <property type="project" value="TreeGrafter"/>
</dbReference>
<dbReference type="Pfam" id="PF00205">
    <property type="entry name" value="TPP_enzyme_M"/>
    <property type="match status" value="1"/>
</dbReference>
<accession>A0A0H4VGW1</accession>
<dbReference type="AlphaFoldDB" id="A0A0H4VGW1"/>
<dbReference type="GO" id="GO:0030976">
    <property type="term" value="F:thiamine pyrophosphate binding"/>
    <property type="evidence" value="ECO:0007669"/>
    <property type="project" value="InterPro"/>
</dbReference>
<dbReference type="GO" id="GO:0000287">
    <property type="term" value="F:magnesium ion binding"/>
    <property type="evidence" value="ECO:0007669"/>
    <property type="project" value="InterPro"/>
</dbReference>